<dbReference type="EMBL" id="MH061177">
    <property type="protein sequence ID" value="AWH58610.1"/>
    <property type="molecule type" value="Genomic_DNA"/>
</dbReference>
<organism evidence="1">
    <name type="scientific">Pseudomonas fluorescens</name>
    <dbReference type="NCBI Taxonomy" id="294"/>
    <lineage>
        <taxon>Bacteria</taxon>
        <taxon>Pseudomonadati</taxon>
        <taxon>Pseudomonadota</taxon>
        <taxon>Gammaproteobacteria</taxon>
        <taxon>Pseudomonadales</taxon>
        <taxon>Pseudomonadaceae</taxon>
        <taxon>Pseudomonas</taxon>
    </lineage>
</organism>
<keyword evidence="1" id="KW-0614">Plasmid</keyword>
<reference evidence="1" key="1">
    <citation type="submission" date="2018-03" db="EMBL/GenBank/DDBJ databases">
        <title>IS1411 plays an important role in catabolic performance of phenol degrading strains in an environment continuously polluted by oil shale industry.</title>
        <authorList>
            <person name="Naanuri E."/>
            <person name="Heinaru E."/>
            <person name="Joesaar M."/>
            <person name="Heinaru A."/>
        </authorList>
    </citation>
    <scope>NUCLEOTIDE SEQUENCE</scope>
    <source>
        <strain evidence="1">P69</strain>
        <plasmid evidence="1">pG69</plasmid>
    </source>
</reference>
<name>A0A2S1PJM6_PSEFL</name>
<dbReference type="RefSeq" id="WP_172693439.1">
    <property type="nucleotide sequence ID" value="NZ_MH061177.1"/>
</dbReference>
<accession>A0A2S1PJM6</accession>
<dbReference type="AlphaFoldDB" id="A0A2S1PJM6"/>
<evidence type="ECO:0000313" key="1">
    <source>
        <dbReference type="EMBL" id="AWH58610.1"/>
    </source>
</evidence>
<proteinExistence type="predicted"/>
<sequence length="59" mass="6674">MPMKTSNRVVIEVDPAQKLKIYAALKARGLTMREWFLQQVSQELSIPQPTKPSSQSSND</sequence>
<protein>
    <submittedName>
        <fullName evidence="1">Uncharacterized protein</fullName>
    </submittedName>
</protein>
<geneLocation type="plasmid" evidence="1">
    <name>pG69</name>
</geneLocation>